<protein>
    <submittedName>
        <fullName evidence="5">Uncharacterized protein</fullName>
    </submittedName>
</protein>
<reference evidence="5" key="1">
    <citation type="submission" date="2018-08" db="EMBL/GenBank/DDBJ databases">
        <title>HSV2 whole genome sequences from clinical isolates.</title>
        <authorList>
            <person name="Roychoudhury P."/>
            <person name="Greninger A.L."/>
            <person name="Jerome K.R."/>
            <person name="Johnston C."/>
            <person name="Wald A."/>
            <person name="Xie H."/>
        </authorList>
    </citation>
    <scope>NUCLEOTIDE SEQUENCE</scope>
    <source>
        <strain evidence="5">2004-51444SWAB</strain>
        <strain evidence="4">2006-11821_S126_L001</strain>
        <strain evidence="3">2006-15771CAM</strain>
        <strain evidence="2">2012-10336</strain>
    </source>
</reference>
<evidence type="ECO:0000313" key="4">
    <source>
        <dbReference type="EMBL" id="QBH82231.1"/>
    </source>
</evidence>
<dbReference type="EMBL" id="MT461026">
    <property type="protein sequence ID" value="QXO36742.1"/>
    <property type="molecule type" value="Genomic_DNA"/>
</dbReference>
<proteinExistence type="predicted"/>
<reference evidence="6" key="2">
    <citation type="submission" date="2020-05" db="EMBL/GenBank/DDBJ databases">
        <authorList>
            <person name="Roychoudhury P."/>
            <person name="Xie H."/>
            <person name="Greninger A."/>
            <person name="Jerome K."/>
        </authorList>
    </citation>
    <scope>NUCLEOTIDE SEQUENCE</scope>
    <source>
        <strain evidence="6">2020-3449AC</strain>
        <strain evidence="7">2020-3450AC</strain>
    </source>
</reference>
<evidence type="ECO:0000313" key="3">
    <source>
        <dbReference type="EMBL" id="QBH79067.1"/>
    </source>
</evidence>
<dbReference type="EMBL" id="MH790584">
    <property type="protein sequence ID" value="QBH78550.1"/>
    <property type="molecule type" value="Genomic_DNA"/>
</dbReference>
<sequence length="118" mass="12955">MRPTTERIDSPGSYRGAVLPLPTRAGALWTMATVRAMMMLAWSANVASKSRVAVMWAGSNGVPRPRASWSTATSSARSKRHTNMGRVRPFGWWVTPTSVPNKQKVTRNESPFSPPASR</sequence>
<organismHost>
    <name type="scientific">Homo sapiens</name>
    <name type="common">Human</name>
    <dbReference type="NCBI Taxonomy" id="9606"/>
</organismHost>
<feature type="compositionally biased region" description="Polar residues" evidence="1">
    <location>
        <begin position="97"/>
        <end position="111"/>
    </location>
</feature>
<dbReference type="EMBL" id="MT461027">
    <property type="protein sequence ID" value="QXO36828.1"/>
    <property type="molecule type" value="Genomic_DNA"/>
</dbReference>
<name>A0A481TV26_HHV2</name>
<gene>
    <name evidence="7" type="ORF">FKDDOAPL_00058</name>
    <name evidence="6" type="ORF">GPADPEBJ_00061</name>
</gene>
<dbReference type="EMBL" id="MH790590">
    <property type="protein sequence ID" value="QBH79067.1"/>
    <property type="molecule type" value="Genomic_DNA"/>
</dbReference>
<dbReference type="EMBL" id="MH790627">
    <property type="protein sequence ID" value="QBH82231.1"/>
    <property type="molecule type" value="Genomic_DNA"/>
</dbReference>
<dbReference type="EMBL" id="MH790653">
    <property type="protein sequence ID" value="QBH84572.1"/>
    <property type="molecule type" value="Genomic_DNA"/>
</dbReference>
<feature type="region of interest" description="Disordered" evidence="1">
    <location>
        <begin position="62"/>
        <end position="82"/>
    </location>
</feature>
<evidence type="ECO:0000256" key="1">
    <source>
        <dbReference type="SAM" id="MobiDB-lite"/>
    </source>
</evidence>
<evidence type="ECO:0000313" key="6">
    <source>
        <dbReference type="EMBL" id="QXO36742.1"/>
    </source>
</evidence>
<organism evidence="5">
    <name type="scientific">Human herpesvirus 2</name>
    <name type="common">HHV-2</name>
    <name type="synonym">Human herpes simplex virus 2</name>
    <dbReference type="NCBI Taxonomy" id="10310"/>
    <lineage>
        <taxon>Viruses</taxon>
        <taxon>Duplodnaviria</taxon>
        <taxon>Heunggongvirae</taxon>
        <taxon>Peploviricota</taxon>
        <taxon>Herviviricetes</taxon>
        <taxon>Herpesvirales</taxon>
        <taxon>Orthoherpesviridae</taxon>
        <taxon>Alphaherpesvirinae</taxon>
        <taxon>Simplexvirus</taxon>
        <taxon>Simplexvirus humanalpha2</taxon>
    </lineage>
</organism>
<feature type="region of interest" description="Disordered" evidence="1">
    <location>
        <begin position="97"/>
        <end position="118"/>
    </location>
</feature>
<feature type="compositionally biased region" description="Low complexity" evidence="1">
    <location>
        <begin position="66"/>
        <end position="76"/>
    </location>
</feature>
<evidence type="ECO:0000313" key="2">
    <source>
        <dbReference type="EMBL" id="QBH78550.1"/>
    </source>
</evidence>
<evidence type="ECO:0000313" key="5">
    <source>
        <dbReference type="EMBL" id="QBH84572.1"/>
    </source>
</evidence>
<accession>A0A481TV26</accession>
<evidence type="ECO:0000313" key="7">
    <source>
        <dbReference type="EMBL" id="QXO36828.1"/>
    </source>
</evidence>